<evidence type="ECO:0000313" key="5">
    <source>
        <dbReference type="EMBL" id="GFR43984.1"/>
    </source>
</evidence>
<feature type="non-terminal residue" evidence="5">
    <location>
        <position position="269"/>
    </location>
</feature>
<dbReference type="InterPro" id="IPR052357">
    <property type="entry name" value="Orn_Lys_Arg_decarboxylase-I"/>
</dbReference>
<dbReference type="GO" id="GO:0003824">
    <property type="term" value="F:catalytic activity"/>
    <property type="evidence" value="ECO:0007669"/>
    <property type="project" value="InterPro"/>
</dbReference>
<accession>A0AAD3HJU9</accession>
<feature type="domain" description="Orn/Lys/Arg decarboxylases family 1 pyridoxal-P attachment site" evidence="4">
    <location>
        <begin position="3"/>
        <end position="44"/>
    </location>
</feature>
<evidence type="ECO:0000256" key="1">
    <source>
        <dbReference type="ARBA" id="ARBA00001933"/>
    </source>
</evidence>
<organism evidence="5 6">
    <name type="scientific">Astrephomene gubernaculifera</name>
    <dbReference type="NCBI Taxonomy" id="47775"/>
    <lineage>
        <taxon>Eukaryota</taxon>
        <taxon>Viridiplantae</taxon>
        <taxon>Chlorophyta</taxon>
        <taxon>core chlorophytes</taxon>
        <taxon>Chlorophyceae</taxon>
        <taxon>CS clade</taxon>
        <taxon>Chlamydomonadales</taxon>
        <taxon>Astrephomenaceae</taxon>
        <taxon>Astrephomene</taxon>
    </lineage>
</organism>
<protein>
    <recommendedName>
        <fullName evidence="4">Orn/Lys/Arg decarboxylases family 1 pyridoxal-P attachment site domain-containing protein</fullName>
    </recommendedName>
</protein>
<dbReference type="PANTHER" id="PTHR43277">
    <property type="entry name" value="ARGININE DECARBOXYLASE"/>
    <property type="match status" value="1"/>
</dbReference>
<proteinExistence type="predicted"/>
<comment type="cofactor">
    <cofactor evidence="1">
        <name>pyridoxal 5'-phosphate</name>
        <dbReference type="ChEBI" id="CHEBI:597326"/>
    </cofactor>
</comment>
<feature type="region of interest" description="Disordered" evidence="3">
    <location>
        <begin position="179"/>
        <end position="243"/>
    </location>
</feature>
<keyword evidence="6" id="KW-1185">Reference proteome</keyword>
<sequence>SSPSGPIREAQLLAAEAFGADQTWFLVNGCSVGIHAAVMAVTTAAAAAMTSSSSGSGGGSGGDGGVGRGGAGGGTGTLLVARNCHLSAFSAMVLSGCEPYWLLPEVDPRVGVAHCVTPGSVQAALEDAAAQGRRVVGVLVVSPTYYGAVADVEGISRVCHFYDVPLLVDEAHGGHFAFLRDPPTPAPAAGSLSEQEQHVEHPTQSQHLSQQQQEVGQQQHQPLSSACISSPTTSLTSPTTTAPRLSLPRSALACGADVVIQSTHKVLGA</sequence>
<evidence type="ECO:0000256" key="3">
    <source>
        <dbReference type="SAM" id="MobiDB-lite"/>
    </source>
</evidence>
<feature type="non-terminal residue" evidence="5">
    <location>
        <position position="1"/>
    </location>
</feature>
<dbReference type="PANTHER" id="PTHR43277:SF4">
    <property type="entry name" value="ARGININE DECARBOXYLASE"/>
    <property type="match status" value="1"/>
</dbReference>
<evidence type="ECO:0000259" key="4">
    <source>
        <dbReference type="Pfam" id="PF01276"/>
    </source>
</evidence>
<evidence type="ECO:0000256" key="2">
    <source>
        <dbReference type="ARBA" id="ARBA00022898"/>
    </source>
</evidence>
<keyword evidence="2" id="KW-0663">Pyridoxal phosphate</keyword>
<dbReference type="InterPro" id="IPR015424">
    <property type="entry name" value="PyrdxlP-dep_Trfase"/>
</dbReference>
<dbReference type="Proteomes" id="UP001054857">
    <property type="component" value="Unassembled WGS sequence"/>
</dbReference>
<name>A0AAD3HJU9_9CHLO</name>
<gene>
    <name evidence="5" type="ORF">Agub_g5129</name>
</gene>
<feature type="compositionally biased region" description="Low complexity" evidence="3">
    <location>
        <begin position="204"/>
        <end position="221"/>
    </location>
</feature>
<feature type="domain" description="Orn/Lys/Arg decarboxylases family 1 pyridoxal-P attachment site" evidence="4">
    <location>
        <begin position="76"/>
        <end position="210"/>
    </location>
</feature>
<reference evidence="5 6" key="1">
    <citation type="journal article" date="2021" name="Sci. Rep.">
        <title>Genome sequencing of the multicellular alga Astrephomene provides insights into convergent evolution of germ-soma differentiation.</title>
        <authorList>
            <person name="Yamashita S."/>
            <person name="Yamamoto K."/>
            <person name="Matsuzaki R."/>
            <person name="Suzuki S."/>
            <person name="Yamaguchi H."/>
            <person name="Hirooka S."/>
            <person name="Minakuchi Y."/>
            <person name="Miyagishima S."/>
            <person name="Kawachi M."/>
            <person name="Toyoda A."/>
            <person name="Nozaki H."/>
        </authorList>
    </citation>
    <scope>NUCLEOTIDE SEQUENCE [LARGE SCALE GENOMIC DNA]</scope>
    <source>
        <strain evidence="5 6">NIES-4017</strain>
    </source>
</reference>
<dbReference type="Pfam" id="PF01276">
    <property type="entry name" value="OKR_DC_1"/>
    <property type="match status" value="2"/>
</dbReference>
<dbReference type="AlphaFoldDB" id="A0AAD3HJU9"/>
<dbReference type="Gene3D" id="3.40.640.10">
    <property type="entry name" value="Type I PLP-dependent aspartate aminotransferase-like (Major domain)"/>
    <property type="match status" value="1"/>
</dbReference>
<comment type="caution">
    <text evidence="5">The sequence shown here is derived from an EMBL/GenBank/DDBJ whole genome shotgun (WGS) entry which is preliminary data.</text>
</comment>
<feature type="compositionally biased region" description="Low complexity" evidence="3">
    <location>
        <begin position="229"/>
        <end position="243"/>
    </location>
</feature>
<dbReference type="EMBL" id="BMAR01000006">
    <property type="protein sequence ID" value="GFR43984.1"/>
    <property type="molecule type" value="Genomic_DNA"/>
</dbReference>
<dbReference type="SUPFAM" id="SSF53383">
    <property type="entry name" value="PLP-dependent transferases"/>
    <property type="match status" value="1"/>
</dbReference>
<evidence type="ECO:0000313" key="6">
    <source>
        <dbReference type="Proteomes" id="UP001054857"/>
    </source>
</evidence>
<dbReference type="InterPro" id="IPR015421">
    <property type="entry name" value="PyrdxlP-dep_Trfase_major"/>
</dbReference>
<dbReference type="InterPro" id="IPR000310">
    <property type="entry name" value="Orn/Lys/Arg_deCO2ase_major_dom"/>
</dbReference>